<dbReference type="Proteomes" id="UP000029629">
    <property type="component" value="Unassembled WGS sequence"/>
</dbReference>
<feature type="transmembrane region" description="Helical" evidence="1">
    <location>
        <begin position="63"/>
        <end position="84"/>
    </location>
</feature>
<comment type="caution">
    <text evidence="2">The sequence shown here is derived from an EMBL/GenBank/DDBJ whole genome shotgun (WGS) entry which is preliminary data.</text>
</comment>
<organism evidence="2 3">
    <name type="scientific">Oligella urethralis DNF00040</name>
    <dbReference type="NCBI Taxonomy" id="1401065"/>
    <lineage>
        <taxon>Bacteria</taxon>
        <taxon>Pseudomonadati</taxon>
        <taxon>Pseudomonadota</taxon>
        <taxon>Betaproteobacteria</taxon>
        <taxon>Burkholderiales</taxon>
        <taxon>Alcaligenaceae</taxon>
        <taxon>Oligella</taxon>
    </lineage>
</organism>
<dbReference type="EMBL" id="JRNI01000085">
    <property type="protein sequence ID" value="KGF25851.1"/>
    <property type="molecule type" value="Genomic_DNA"/>
</dbReference>
<dbReference type="AlphaFoldDB" id="A0A095YUP0"/>
<proteinExistence type="predicted"/>
<name>A0A095YUP0_9BURK</name>
<feature type="transmembrane region" description="Helical" evidence="1">
    <location>
        <begin position="6"/>
        <end position="24"/>
    </location>
</feature>
<reference evidence="2 3" key="1">
    <citation type="submission" date="2014-07" db="EMBL/GenBank/DDBJ databases">
        <authorList>
            <person name="McCorrison J."/>
            <person name="Sanka R."/>
            <person name="Torralba M."/>
            <person name="Gillis M."/>
            <person name="Haft D.H."/>
            <person name="Methe B."/>
            <person name="Sutton G."/>
            <person name="Nelson K.E."/>
        </authorList>
    </citation>
    <scope>NUCLEOTIDE SEQUENCE [LARGE SCALE GENOMIC DNA]</scope>
    <source>
        <strain evidence="2 3">DNF00040</strain>
    </source>
</reference>
<keyword evidence="1" id="KW-0472">Membrane</keyword>
<feature type="transmembrane region" description="Helical" evidence="1">
    <location>
        <begin position="91"/>
        <end position="112"/>
    </location>
</feature>
<keyword evidence="3" id="KW-1185">Reference proteome</keyword>
<evidence type="ECO:0000256" key="1">
    <source>
        <dbReference type="SAM" id="Phobius"/>
    </source>
</evidence>
<feature type="transmembrane region" description="Helical" evidence="1">
    <location>
        <begin position="36"/>
        <end position="57"/>
    </location>
</feature>
<evidence type="ECO:0000313" key="2">
    <source>
        <dbReference type="EMBL" id="KGF25851.1"/>
    </source>
</evidence>
<accession>A0A095YUP0</accession>
<evidence type="ECO:0000313" key="3">
    <source>
        <dbReference type="Proteomes" id="UP000029629"/>
    </source>
</evidence>
<sequence>MEHLAWQSIFAYCLFSVFVFYQQLHAKNFNGGSETFGLLLALSGFAGMLTGIAYLIYYGWSVVWWVPIVILILGFATAIPGYFLERLIGRFAISFLGFIAWPVCAYFMFSLVPNAT</sequence>
<gene>
    <name evidence="2" type="ORF">HMPREF2130_10760</name>
</gene>
<keyword evidence="1" id="KW-1133">Transmembrane helix</keyword>
<protein>
    <submittedName>
        <fullName evidence="2">Uncharacterized protein</fullName>
    </submittedName>
</protein>
<keyword evidence="1" id="KW-0812">Transmembrane</keyword>